<organism evidence="2 3">
    <name type="scientific">Candidatus Desantisbacteria bacterium CG_4_10_14_0_8_um_filter_48_22</name>
    <dbReference type="NCBI Taxonomy" id="1974543"/>
    <lineage>
        <taxon>Bacteria</taxon>
        <taxon>Candidatus Desantisiibacteriota</taxon>
    </lineage>
</organism>
<keyword evidence="1" id="KW-0812">Transmembrane</keyword>
<comment type="caution">
    <text evidence="2">The sequence shown here is derived from an EMBL/GenBank/DDBJ whole genome shotgun (WGS) entry which is preliminary data.</text>
</comment>
<keyword evidence="1" id="KW-0472">Membrane</keyword>
<evidence type="ECO:0008006" key="4">
    <source>
        <dbReference type="Google" id="ProtNLM"/>
    </source>
</evidence>
<keyword evidence="1" id="KW-1133">Transmembrane helix</keyword>
<accession>A0A2M7S5X1</accession>
<reference evidence="3" key="1">
    <citation type="submission" date="2017-09" db="EMBL/GenBank/DDBJ databases">
        <title>Depth-based differentiation of microbial function through sediment-hosted aquifers and enrichment of novel symbionts in the deep terrestrial subsurface.</title>
        <authorList>
            <person name="Probst A.J."/>
            <person name="Ladd B."/>
            <person name="Jarett J.K."/>
            <person name="Geller-Mcgrath D.E."/>
            <person name="Sieber C.M.K."/>
            <person name="Emerson J.B."/>
            <person name="Anantharaman K."/>
            <person name="Thomas B.C."/>
            <person name="Malmstrom R."/>
            <person name="Stieglmeier M."/>
            <person name="Klingl A."/>
            <person name="Woyke T."/>
            <person name="Ryan C.M."/>
            <person name="Banfield J.F."/>
        </authorList>
    </citation>
    <scope>NUCLEOTIDE SEQUENCE [LARGE SCALE GENOMIC DNA]</scope>
</reference>
<proteinExistence type="predicted"/>
<feature type="transmembrane region" description="Helical" evidence="1">
    <location>
        <begin position="107"/>
        <end position="131"/>
    </location>
</feature>
<evidence type="ECO:0000313" key="3">
    <source>
        <dbReference type="Proteomes" id="UP000229307"/>
    </source>
</evidence>
<name>A0A2M7S5X1_9BACT</name>
<evidence type="ECO:0000256" key="1">
    <source>
        <dbReference type="SAM" id="Phobius"/>
    </source>
</evidence>
<evidence type="ECO:0000313" key="2">
    <source>
        <dbReference type="EMBL" id="PIZ14896.1"/>
    </source>
</evidence>
<feature type="transmembrane region" description="Helical" evidence="1">
    <location>
        <begin position="80"/>
        <end position="101"/>
    </location>
</feature>
<protein>
    <recommendedName>
        <fullName evidence="4">MFS transporter</fullName>
    </recommendedName>
</protein>
<dbReference type="AlphaFoldDB" id="A0A2M7S5X1"/>
<dbReference type="InterPro" id="IPR036259">
    <property type="entry name" value="MFS_trans_sf"/>
</dbReference>
<gene>
    <name evidence="2" type="ORF">COY52_10785</name>
</gene>
<feature type="transmembrane region" description="Helical" evidence="1">
    <location>
        <begin position="45"/>
        <end position="68"/>
    </location>
</feature>
<dbReference type="EMBL" id="PFMR01000295">
    <property type="protein sequence ID" value="PIZ14896.1"/>
    <property type="molecule type" value="Genomic_DNA"/>
</dbReference>
<dbReference type="Proteomes" id="UP000229307">
    <property type="component" value="Unassembled WGS sequence"/>
</dbReference>
<feature type="transmembrane region" description="Helical" evidence="1">
    <location>
        <begin position="12"/>
        <end position="33"/>
    </location>
</feature>
<sequence length="147" mass="16486">MEDKTYKRNFVLNIFLEGMWGLGVGFVVTTTILSVFVSRFTPSKIAVGLLFTIPVIGSSIMPVLTTYFTRKRRFIKWPMICLHVVYVATWLAIAVFTRFSAGMSPKTVLFVFFTIYGTGSILGGMMAPMYFDYIGKIFPSGRGLFSA</sequence>
<dbReference type="SUPFAM" id="SSF103473">
    <property type="entry name" value="MFS general substrate transporter"/>
    <property type="match status" value="1"/>
</dbReference>